<dbReference type="EMBL" id="JANPWB010000012">
    <property type="protein sequence ID" value="KAJ1118949.1"/>
    <property type="molecule type" value="Genomic_DNA"/>
</dbReference>
<sequence length="88" mass="10249">MPPNRVSGLPKRTGRREIEKRCTLSLFFSRILFFTDVISSSTSDDNQQRTRPQLRSFIVNSDVWDSEEQPQQNIVQHEIIVTRAQIVC</sequence>
<evidence type="ECO:0000313" key="1">
    <source>
        <dbReference type="EMBL" id="KAJ1118949.1"/>
    </source>
</evidence>
<proteinExistence type="predicted"/>
<evidence type="ECO:0000313" key="2">
    <source>
        <dbReference type="Proteomes" id="UP001066276"/>
    </source>
</evidence>
<dbReference type="Proteomes" id="UP001066276">
    <property type="component" value="Chromosome 8"/>
</dbReference>
<keyword evidence="2" id="KW-1185">Reference proteome</keyword>
<gene>
    <name evidence="1" type="ORF">NDU88_007136</name>
</gene>
<reference evidence="1" key="1">
    <citation type="journal article" date="2022" name="bioRxiv">
        <title>Sequencing and chromosome-scale assembly of the giantPleurodeles waltlgenome.</title>
        <authorList>
            <person name="Brown T."/>
            <person name="Elewa A."/>
            <person name="Iarovenko S."/>
            <person name="Subramanian E."/>
            <person name="Araus A.J."/>
            <person name="Petzold A."/>
            <person name="Susuki M."/>
            <person name="Suzuki K.-i.T."/>
            <person name="Hayashi T."/>
            <person name="Toyoda A."/>
            <person name="Oliveira C."/>
            <person name="Osipova E."/>
            <person name="Leigh N.D."/>
            <person name="Simon A."/>
            <person name="Yun M.H."/>
        </authorList>
    </citation>
    <scope>NUCLEOTIDE SEQUENCE</scope>
    <source>
        <strain evidence="1">20211129_DDA</strain>
        <tissue evidence="1">Liver</tissue>
    </source>
</reference>
<organism evidence="1 2">
    <name type="scientific">Pleurodeles waltl</name>
    <name type="common">Iberian ribbed newt</name>
    <dbReference type="NCBI Taxonomy" id="8319"/>
    <lineage>
        <taxon>Eukaryota</taxon>
        <taxon>Metazoa</taxon>
        <taxon>Chordata</taxon>
        <taxon>Craniata</taxon>
        <taxon>Vertebrata</taxon>
        <taxon>Euteleostomi</taxon>
        <taxon>Amphibia</taxon>
        <taxon>Batrachia</taxon>
        <taxon>Caudata</taxon>
        <taxon>Salamandroidea</taxon>
        <taxon>Salamandridae</taxon>
        <taxon>Pleurodelinae</taxon>
        <taxon>Pleurodeles</taxon>
    </lineage>
</organism>
<comment type="caution">
    <text evidence="1">The sequence shown here is derived from an EMBL/GenBank/DDBJ whole genome shotgun (WGS) entry which is preliminary data.</text>
</comment>
<protein>
    <submittedName>
        <fullName evidence="1">Uncharacterized protein</fullName>
    </submittedName>
</protein>
<name>A0AAV7NTZ6_PLEWA</name>
<accession>A0AAV7NTZ6</accession>
<dbReference type="AlphaFoldDB" id="A0AAV7NTZ6"/>